<feature type="region of interest" description="Disordered" evidence="7">
    <location>
        <begin position="990"/>
        <end position="1041"/>
    </location>
</feature>
<dbReference type="AlphaFoldDB" id="G0U4G9"/>
<dbReference type="PANTHER" id="PTHR11584:SF369">
    <property type="entry name" value="MITOGEN-ACTIVATED PROTEIN KINASE KINASE KINASE 19-RELATED"/>
    <property type="match status" value="1"/>
</dbReference>
<dbReference type="SUPFAM" id="SSF56112">
    <property type="entry name" value="Protein kinase-like (PK-like)"/>
    <property type="match status" value="1"/>
</dbReference>
<evidence type="ECO:0000256" key="3">
    <source>
        <dbReference type="ARBA" id="ARBA00022741"/>
    </source>
</evidence>
<evidence type="ECO:0000256" key="7">
    <source>
        <dbReference type="SAM" id="MobiDB-lite"/>
    </source>
</evidence>
<keyword evidence="3 6" id="KW-0547">Nucleotide-binding</keyword>
<dbReference type="Gene3D" id="1.10.510.10">
    <property type="entry name" value="Transferase(Phosphotransferase) domain 1"/>
    <property type="match status" value="1"/>
</dbReference>
<dbReference type="InterPro" id="IPR011009">
    <property type="entry name" value="Kinase-like_dom_sf"/>
</dbReference>
<feature type="compositionally biased region" description="Basic and acidic residues" evidence="7">
    <location>
        <begin position="657"/>
        <end position="669"/>
    </location>
</feature>
<keyword evidence="1" id="KW-0723">Serine/threonine-protein kinase</keyword>
<dbReference type="InterPro" id="IPR017441">
    <property type="entry name" value="Protein_kinase_ATP_BS"/>
</dbReference>
<dbReference type="PROSITE" id="PS50011">
    <property type="entry name" value="PROTEIN_KINASE_DOM"/>
    <property type="match status" value="1"/>
</dbReference>
<dbReference type="CDD" id="cd06606">
    <property type="entry name" value="STKc_MAPKKK"/>
    <property type="match status" value="1"/>
</dbReference>
<dbReference type="FunFam" id="1.10.510.10:FF:001164">
    <property type="entry name" value="Protein kinase, putative"/>
    <property type="match status" value="1"/>
</dbReference>
<dbReference type="GO" id="GO:0004674">
    <property type="term" value="F:protein serine/threonine kinase activity"/>
    <property type="evidence" value="ECO:0007669"/>
    <property type="project" value="UniProtKB-KW"/>
</dbReference>
<dbReference type="PROSITE" id="PS00108">
    <property type="entry name" value="PROTEIN_KINASE_ST"/>
    <property type="match status" value="1"/>
</dbReference>
<evidence type="ECO:0000313" key="9">
    <source>
        <dbReference type="EMBL" id="CCC52333.1"/>
    </source>
</evidence>
<accession>G0U4G9</accession>
<protein>
    <submittedName>
        <fullName evidence="9">Protein kinase, putative</fullName>
    </submittedName>
</protein>
<feature type="compositionally biased region" description="Low complexity" evidence="7">
    <location>
        <begin position="842"/>
        <end position="857"/>
    </location>
</feature>
<feature type="compositionally biased region" description="Polar residues" evidence="7">
    <location>
        <begin position="883"/>
        <end position="898"/>
    </location>
</feature>
<evidence type="ECO:0000256" key="6">
    <source>
        <dbReference type="PROSITE-ProRule" id="PRU10141"/>
    </source>
</evidence>
<gene>
    <name evidence="9" type="ORF">TVY486_1013760</name>
</gene>
<keyword evidence="5 6" id="KW-0067">ATP-binding</keyword>
<evidence type="ECO:0000256" key="1">
    <source>
        <dbReference type="ARBA" id="ARBA00022527"/>
    </source>
</evidence>
<feature type="region of interest" description="Disordered" evidence="7">
    <location>
        <begin position="876"/>
        <end position="906"/>
    </location>
</feature>
<dbReference type="SMART" id="SM00220">
    <property type="entry name" value="S_TKc"/>
    <property type="match status" value="1"/>
</dbReference>
<feature type="region of interest" description="Disordered" evidence="7">
    <location>
        <begin position="647"/>
        <end position="669"/>
    </location>
</feature>
<keyword evidence="2" id="KW-0808">Transferase</keyword>
<dbReference type="Pfam" id="PF00069">
    <property type="entry name" value="Pkinase"/>
    <property type="match status" value="1"/>
</dbReference>
<dbReference type="InterPro" id="IPR000719">
    <property type="entry name" value="Prot_kinase_dom"/>
</dbReference>
<dbReference type="PROSITE" id="PS00107">
    <property type="entry name" value="PROTEIN_KINASE_ATP"/>
    <property type="match status" value="1"/>
</dbReference>
<evidence type="ECO:0000259" key="8">
    <source>
        <dbReference type="PROSITE" id="PS50011"/>
    </source>
</evidence>
<dbReference type="GO" id="GO:0005524">
    <property type="term" value="F:ATP binding"/>
    <property type="evidence" value="ECO:0007669"/>
    <property type="project" value="UniProtKB-UniRule"/>
</dbReference>
<sequence>MAQKRTEEGSPNIRCGGIEIELPGIQPIGIDNSDCVDGLNTPPYRRRLVDTSESEHNDDYDDCSVLNSSTSTAGPPGQTRTGRYHYRQVEASLTGRLSSTVLPSRACRRSATAKRAGSYRTTLPGKRHSNNGRSLSNASTVASLIGSVQEWGRSFCVFSPARGATPSRQSIFFGQKMPFGGTNVSLVGGASSPPYMSPSPGASSPRLDRRGQSIVFSQTFCPQMGNSSVMEGHGLNASVIFHSGQLSSSYMATSPTLSSHWCRRQSTATPVSTPPKTAAYSALGGSPRITVRQPPEHLSPAQKELPKLLRSLCCHLALTGTPIIIGDSNYLIDARKGPLIGVGGFAKVYAGVDCVTGNLIAIKEINLAEVNDKEAFHAISKEFGVLKSLRHPNIVSYTLFEHSVSQKVCRIMMELLTGGSTLSLLERFGPLRESILRKFGRHLLEAIAFIHKEGFSHRDIKPANILVSHDGVVKLCDFGCCKRINELNKQANCVIGTPLYMAPELIKGEGNHKSDIWSMGCSLFELATGKLPWYHTGVRDNLPLMFYITTTSETPLVPPAHGEGIEFSAEFVDFLNQCFTRSVASRPEARDLLRHPWIVGDRGNQNQITAAYSTMEEELLCQQELEDVSATISIETCAMWMTSDSSAFPPSPFVESQRGESRHKSEDLAAQVNDKRLVDSQTLLTTSNGGSSAMSSRGATGGCVPISPAASLDMALHESFNYTMPQGSMAGRFIFPSCSPQSMSIAMPQYLRITEEGNLDFAAADEDLVESGADLDDTFAFTSRTRHNCTPSYHFPVGVSLPGVAGGSAANTNVPLPPHQTSLNHHGSVFGTGNTINNVSTAPASRSPASRNPRLVSISHNPSISMMSSSIVSRVVSPSRYSQRGSTTSPPITQSVHSPSVVGRDSNCFTPPHSIVSRLPDNVKRDTNGRLRMSISVPTGGSERCVDIPLSIDPEDVQCKIIDRAQSLVVTFSDDIRTQLAAKMSELSSSLANSRTDGPGDMAGSPTFRAHNSSANRSSRQYKKSSIEAHERTPSCPRWSANTINCSSSGSCASTTRSLTGS</sequence>
<evidence type="ECO:0000256" key="5">
    <source>
        <dbReference type="ARBA" id="ARBA00022840"/>
    </source>
</evidence>
<evidence type="ECO:0000256" key="2">
    <source>
        <dbReference type="ARBA" id="ARBA00022679"/>
    </source>
</evidence>
<dbReference type="InterPro" id="IPR008271">
    <property type="entry name" value="Ser/Thr_kinase_AS"/>
</dbReference>
<proteinExistence type="predicted"/>
<feature type="region of interest" description="Disordered" evidence="7">
    <location>
        <begin position="104"/>
        <end position="135"/>
    </location>
</feature>
<dbReference type="PANTHER" id="PTHR11584">
    <property type="entry name" value="SERINE/THREONINE PROTEIN KINASE"/>
    <property type="match status" value="1"/>
</dbReference>
<feature type="region of interest" description="Disordered" evidence="7">
    <location>
        <begin position="822"/>
        <end position="857"/>
    </location>
</feature>
<feature type="domain" description="Protein kinase" evidence="8">
    <location>
        <begin position="334"/>
        <end position="598"/>
    </location>
</feature>
<feature type="compositionally biased region" description="Polar residues" evidence="7">
    <location>
        <begin position="822"/>
        <end position="841"/>
    </location>
</feature>
<feature type="region of interest" description="Disordered" evidence="7">
    <location>
        <begin position="49"/>
        <end position="81"/>
    </location>
</feature>
<keyword evidence="4 9" id="KW-0418">Kinase</keyword>
<reference evidence="9" key="1">
    <citation type="journal article" date="2012" name="Proc. Natl. Acad. Sci. U.S.A.">
        <title>Antigenic diversity is generated by distinct evolutionary mechanisms in African trypanosome species.</title>
        <authorList>
            <person name="Jackson A.P."/>
            <person name="Berry A."/>
            <person name="Aslett M."/>
            <person name="Allison H.C."/>
            <person name="Burton P."/>
            <person name="Vavrova-Anderson J."/>
            <person name="Brown R."/>
            <person name="Browne H."/>
            <person name="Corton N."/>
            <person name="Hauser H."/>
            <person name="Gamble J."/>
            <person name="Gilderthorp R."/>
            <person name="Marcello L."/>
            <person name="McQuillan J."/>
            <person name="Otto T.D."/>
            <person name="Quail M.A."/>
            <person name="Sanders M.J."/>
            <person name="van Tonder A."/>
            <person name="Ginger M.L."/>
            <person name="Field M.C."/>
            <person name="Barry J.D."/>
            <person name="Hertz-Fowler C."/>
            <person name="Berriman M."/>
        </authorList>
    </citation>
    <scope>NUCLEOTIDE SEQUENCE</scope>
    <source>
        <strain evidence="9">Y486</strain>
    </source>
</reference>
<feature type="compositionally biased region" description="Polar residues" evidence="7">
    <location>
        <begin position="65"/>
        <end position="81"/>
    </location>
</feature>
<feature type="compositionally biased region" description="Low complexity" evidence="7">
    <location>
        <begin position="1009"/>
        <end position="1019"/>
    </location>
</feature>
<organism evidence="9">
    <name type="scientific">Trypanosoma vivax (strain Y486)</name>
    <dbReference type="NCBI Taxonomy" id="1055687"/>
    <lineage>
        <taxon>Eukaryota</taxon>
        <taxon>Discoba</taxon>
        <taxon>Euglenozoa</taxon>
        <taxon>Kinetoplastea</taxon>
        <taxon>Metakinetoplastina</taxon>
        <taxon>Trypanosomatida</taxon>
        <taxon>Trypanosomatidae</taxon>
        <taxon>Trypanosoma</taxon>
        <taxon>Duttonella</taxon>
    </lineage>
</organism>
<evidence type="ECO:0000256" key="4">
    <source>
        <dbReference type="ARBA" id="ARBA00022777"/>
    </source>
</evidence>
<dbReference type="EMBL" id="HE573026">
    <property type="protein sequence ID" value="CCC52333.1"/>
    <property type="molecule type" value="Genomic_DNA"/>
</dbReference>
<feature type="binding site" evidence="6">
    <location>
        <position position="363"/>
    </location>
    <ligand>
        <name>ATP</name>
        <dbReference type="ChEBI" id="CHEBI:30616"/>
    </ligand>
</feature>
<dbReference type="VEuPathDB" id="TriTrypDB:TvY486_1013760"/>
<name>G0U4G9_TRYVY</name>